<dbReference type="eggNOG" id="COG0472">
    <property type="taxonomic scope" value="Bacteria"/>
</dbReference>
<feature type="transmembrane region" description="Helical" evidence="8">
    <location>
        <begin position="105"/>
        <end position="122"/>
    </location>
</feature>
<evidence type="ECO:0000313" key="10">
    <source>
        <dbReference type="Proteomes" id="UP000001225"/>
    </source>
</evidence>
<dbReference type="InterPro" id="IPR000715">
    <property type="entry name" value="Glycosyl_transferase_4"/>
</dbReference>
<dbReference type="EMBL" id="AM902716">
    <property type="protein sequence ID" value="CAP45172.1"/>
    <property type="molecule type" value="Genomic_DNA"/>
</dbReference>
<evidence type="ECO:0000313" key="9">
    <source>
        <dbReference type="EMBL" id="CAP45172.1"/>
    </source>
</evidence>
<keyword evidence="2" id="KW-1003">Cell membrane</keyword>
<name>A9IH99_BORPD</name>
<evidence type="ECO:0000256" key="4">
    <source>
        <dbReference type="ARBA" id="ARBA00022692"/>
    </source>
</evidence>
<dbReference type="EC" id="2.-.-.-" evidence="9"/>
<evidence type="ECO:0000256" key="6">
    <source>
        <dbReference type="ARBA" id="ARBA00023136"/>
    </source>
</evidence>
<dbReference type="GO" id="GO:0016780">
    <property type="term" value="F:phosphotransferase activity, for other substituted phosphate groups"/>
    <property type="evidence" value="ECO:0007669"/>
    <property type="project" value="InterPro"/>
</dbReference>
<comment type="cofactor">
    <cofactor evidence="7">
        <name>Mg(2+)</name>
        <dbReference type="ChEBI" id="CHEBI:18420"/>
    </cofactor>
</comment>
<keyword evidence="7" id="KW-0479">Metal-binding</keyword>
<evidence type="ECO:0000256" key="8">
    <source>
        <dbReference type="SAM" id="Phobius"/>
    </source>
</evidence>
<dbReference type="PANTHER" id="PTHR22926:SF3">
    <property type="entry name" value="UNDECAPRENYL-PHOSPHATE ALPHA-N-ACETYLGLUCOSAMINYL 1-PHOSPHATE TRANSFERASE"/>
    <property type="match status" value="1"/>
</dbReference>
<dbReference type="GO" id="GO:0044038">
    <property type="term" value="P:cell wall macromolecule biosynthetic process"/>
    <property type="evidence" value="ECO:0007669"/>
    <property type="project" value="TreeGrafter"/>
</dbReference>
<dbReference type="CDD" id="cd06854">
    <property type="entry name" value="GT_WbpL_WbcO_like"/>
    <property type="match status" value="1"/>
</dbReference>
<sequence>MTQLFILAVLLCAVAALSAFGTRKMIDWAYRRNMLDTPNHRSSHTQPTARGGGVALVAAFYAGTVAAWAAGLVEARTVALLCCGLPIAIVGYVDDARSLSARTRLVVHAAAAAAALYALGPLPELAVAGQALPAPLRAALMLFGLVWLTNLYNFMDGIDGIAGGQALAAGLLWGLAPGAAGVPALMFAAAAAGFLRYNAPPARIFMGDAGSGFCGFIAGVLVLHQAQATGTSPLLWLIPLSLFFCDATVTLITRVLRGQRASQAHRSHAYQRLARRAGRHLPVSAGYFAATLVLLGALFLWAAQHPAERAGWAFLAGAAVPALLAVWLGAGREDAAGPGAR</sequence>
<comment type="subcellular location">
    <subcellularLocation>
        <location evidence="1">Cell membrane</location>
        <topology evidence="1">Multi-pass membrane protein</topology>
    </subcellularLocation>
</comment>
<feature type="transmembrane region" description="Helical" evidence="8">
    <location>
        <begin position="281"/>
        <end position="304"/>
    </location>
</feature>
<dbReference type="AlphaFoldDB" id="A9IH99"/>
<proteinExistence type="predicted"/>
<keyword evidence="7" id="KW-0460">Magnesium</keyword>
<dbReference type="Proteomes" id="UP000001225">
    <property type="component" value="Chromosome"/>
</dbReference>
<evidence type="ECO:0000256" key="2">
    <source>
        <dbReference type="ARBA" id="ARBA00022475"/>
    </source>
</evidence>
<dbReference type="GO" id="GO:0009103">
    <property type="term" value="P:lipopolysaccharide biosynthetic process"/>
    <property type="evidence" value="ECO:0007669"/>
    <property type="project" value="TreeGrafter"/>
</dbReference>
<organism evidence="9 10">
    <name type="scientific">Bordetella petrii (strain ATCC BAA-461 / DSM 12804 / CCUG 43448 / CIP 107267 / Se-1111R)</name>
    <dbReference type="NCBI Taxonomy" id="340100"/>
    <lineage>
        <taxon>Bacteria</taxon>
        <taxon>Pseudomonadati</taxon>
        <taxon>Pseudomonadota</taxon>
        <taxon>Betaproteobacteria</taxon>
        <taxon>Burkholderiales</taxon>
        <taxon>Alcaligenaceae</taxon>
        <taxon>Bordetella</taxon>
    </lineage>
</organism>
<feature type="transmembrane region" description="Helical" evidence="8">
    <location>
        <begin position="204"/>
        <end position="223"/>
    </location>
</feature>
<feature type="binding site" evidence="7">
    <location>
        <position position="153"/>
    </location>
    <ligand>
        <name>Mg(2+)</name>
        <dbReference type="ChEBI" id="CHEBI:18420"/>
    </ligand>
</feature>
<feature type="transmembrane region" description="Helical" evidence="8">
    <location>
        <begin position="235"/>
        <end position="256"/>
    </location>
</feature>
<keyword evidence="5 8" id="KW-1133">Transmembrane helix</keyword>
<feature type="transmembrane region" description="Helical" evidence="8">
    <location>
        <begin position="51"/>
        <end position="70"/>
    </location>
</feature>
<dbReference type="Pfam" id="PF00953">
    <property type="entry name" value="Glycos_transf_4"/>
    <property type="match status" value="1"/>
</dbReference>
<feature type="binding site" evidence="7">
    <location>
        <position position="208"/>
    </location>
    <ligand>
        <name>Mg(2+)</name>
        <dbReference type="ChEBI" id="CHEBI:18420"/>
    </ligand>
</feature>
<dbReference type="GO" id="GO:0046872">
    <property type="term" value="F:metal ion binding"/>
    <property type="evidence" value="ECO:0007669"/>
    <property type="project" value="UniProtKB-KW"/>
</dbReference>
<gene>
    <name evidence="9" type="ordered locus">Bpet4820</name>
</gene>
<evidence type="ECO:0000256" key="3">
    <source>
        <dbReference type="ARBA" id="ARBA00022679"/>
    </source>
</evidence>
<feature type="transmembrane region" description="Helical" evidence="8">
    <location>
        <begin position="310"/>
        <end position="331"/>
    </location>
</feature>
<evidence type="ECO:0000256" key="5">
    <source>
        <dbReference type="ARBA" id="ARBA00022989"/>
    </source>
</evidence>
<dbReference type="KEGG" id="bpt:Bpet4820"/>
<feature type="transmembrane region" description="Helical" evidence="8">
    <location>
        <begin position="167"/>
        <end position="192"/>
    </location>
</feature>
<keyword evidence="6 8" id="KW-0472">Membrane</keyword>
<evidence type="ECO:0000256" key="7">
    <source>
        <dbReference type="PIRSR" id="PIRSR600715-1"/>
    </source>
</evidence>
<protein>
    <submittedName>
        <fullName evidence="9">Glycosyltransferase-like membrane protein</fullName>
        <ecNumber evidence="9">2.-.-.-</ecNumber>
    </submittedName>
</protein>
<feature type="transmembrane region" description="Helical" evidence="8">
    <location>
        <begin position="77"/>
        <end position="93"/>
    </location>
</feature>
<keyword evidence="3 9" id="KW-0808">Transferase</keyword>
<accession>A9IH99</accession>
<reference evidence="9 10" key="1">
    <citation type="journal article" date="2008" name="BMC Genomics">
        <title>The missing link: Bordetella petrii is endowed with both the metabolic versatility of environmental bacteria and virulence traits of pathogenic Bordetellae.</title>
        <authorList>
            <person name="Gross R."/>
            <person name="Guzman C.A."/>
            <person name="Sebaihia M."/>
            <person name="Martins Dos Santos V.A."/>
            <person name="Pieper D.H."/>
            <person name="Koebnik R."/>
            <person name="Lechner M."/>
            <person name="Bartels D."/>
            <person name="Buhrmester J."/>
            <person name="Choudhuri J.V."/>
            <person name="Ebensen T."/>
            <person name="Gaigalat L."/>
            <person name="Herrmann S."/>
            <person name="Khachane A.N."/>
            <person name="Larisch C."/>
            <person name="Link S."/>
            <person name="Linke B."/>
            <person name="Meyer F."/>
            <person name="Mormann S."/>
            <person name="Nakunst D."/>
            <person name="Rueckert C."/>
            <person name="Schneiker-Bekel S."/>
            <person name="Schulze K."/>
            <person name="Vorhoelter F.J."/>
            <person name="Yevsa T."/>
            <person name="Engle J.T."/>
            <person name="Goldman W.E."/>
            <person name="Puehler A."/>
            <person name="Goebel U.B."/>
            <person name="Goesmann A."/>
            <person name="Bloecker H."/>
            <person name="Kaiser O."/>
            <person name="Martinez-Arias R."/>
        </authorList>
    </citation>
    <scope>NUCLEOTIDE SEQUENCE [LARGE SCALE GENOMIC DNA]</scope>
    <source>
        <strain evidence="10">ATCC BAA-461 / DSM 12804 / CCUG 43448 / CIP 107267 / Se-1111R</strain>
    </source>
</reference>
<keyword evidence="10" id="KW-1185">Reference proteome</keyword>
<dbReference type="GO" id="GO:0071555">
    <property type="term" value="P:cell wall organization"/>
    <property type="evidence" value="ECO:0007669"/>
    <property type="project" value="TreeGrafter"/>
</dbReference>
<evidence type="ECO:0000256" key="1">
    <source>
        <dbReference type="ARBA" id="ARBA00004651"/>
    </source>
</evidence>
<dbReference type="GO" id="GO:0005886">
    <property type="term" value="C:plasma membrane"/>
    <property type="evidence" value="ECO:0007669"/>
    <property type="project" value="UniProtKB-SubCell"/>
</dbReference>
<dbReference type="PANTHER" id="PTHR22926">
    <property type="entry name" value="PHOSPHO-N-ACETYLMURAMOYL-PENTAPEPTIDE-TRANSFERASE"/>
    <property type="match status" value="1"/>
</dbReference>
<dbReference type="STRING" id="94624.Bpet4820"/>
<keyword evidence="4 8" id="KW-0812">Transmembrane</keyword>